<dbReference type="Gene3D" id="3.40.250.10">
    <property type="entry name" value="Rhodanese-like domain"/>
    <property type="match status" value="1"/>
</dbReference>
<dbReference type="Pfam" id="PF00581">
    <property type="entry name" value="Rhodanese"/>
    <property type="match status" value="1"/>
</dbReference>
<evidence type="ECO:0000259" key="1">
    <source>
        <dbReference type="PROSITE" id="PS50206"/>
    </source>
</evidence>
<dbReference type="SMART" id="SM00450">
    <property type="entry name" value="RHOD"/>
    <property type="match status" value="1"/>
</dbReference>
<keyword evidence="3" id="KW-1185">Reference proteome</keyword>
<dbReference type="InterPro" id="IPR001763">
    <property type="entry name" value="Rhodanese-like_dom"/>
</dbReference>
<dbReference type="SUPFAM" id="SSF52821">
    <property type="entry name" value="Rhodanese/Cell cycle control phosphatase"/>
    <property type="match status" value="1"/>
</dbReference>
<comment type="caution">
    <text evidence="2">The sequence shown here is derived from an EMBL/GenBank/DDBJ whole genome shotgun (WGS) entry which is preliminary data.</text>
</comment>
<evidence type="ECO:0000313" key="2">
    <source>
        <dbReference type="EMBL" id="KAJ8985645.1"/>
    </source>
</evidence>
<dbReference type="PANTHER" id="PTHR44086">
    <property type="entry name" value="THIOSULFATE SULFURTRANSFERASE RDL2, MITOCHONDRIAL-RELATED"/>
    <property type="match status" value="1"/>
</dbReference>
<protein>
    <recommendedName>
        <fullName evidence="1">Rhodanese domain-containing protein</fullName>
    </recommendedName>
</protein>
<accession>A0ABQ9K4W4</accession>
<name>A0ABQ9K4W4_9CUCU</name>
<feature type="domain" description="Rhodanese" evidence="1">
    <location>
        <begin position="55"/>
        <end position="144"/>
    </location>
</feature>
<evidence type="ECO:0000313" key="3">
    <source>
        <dbReference type="Proteomes" id="UP001162164"/>
    </source>
</evidence>
<proteinExistence type="predicted"/>
<dbReference type="InterPro" id="IPR036873">
    <property type="entry name" value="Rhodanese-like_dom_sf"/>
</dbReference>
<organism evidence="2 3">
    <name type="scientific">Molorchus minor</name>
    <dbReference type="NCBI Taxonomy" id="1323400"/>
    <lineage>
        <taxon>Eukaryota</taxon>
        <taxon>Metazoa</taxon>
        <taxon>Ecdysozoa</taxon>
        <taxon>Arthropoda</taxon>
        <taxon>Hexapoda</taxon>
        <taxon>Insecta</taxon>
        <taxon>Pterygota</taxon>
        <taxon>Neoptera</taxon>
        <taxon>Endopterygota</taxon>
        <taxon>Coleoptera</taxon>
        <taxon>Polyphaga</taxon>
        <taxon>Cucujiformia</taxon>
        <taxon>Chrysomeloidea</taxon>
        <taxon>Cerambycidae</taxon>
        <taxon>Lamiinae</taxon>
        <taxon>Monochamini</taxon>
        <taxon>Molorchus</taxon>
    </lineage>
</organism>
<dbReference type="PROSITE" id="PS50206">
    <property type="entry name" value="RHODANESE_3"/>
    <property type="match status" value="1"/>
</dbReference>
<gene>
    <name evidence="2" type="ORF">NQ317_015141</name>
</gene>
<dbReference type="EMBL" id="JAPWTJ010000010">
    <property type="protein sequence ID" value="KAJ8985645.1"/>
    <property type="molecule type" value="Genomic_DNA"/>
</dbReference>
<dbReference type="PANTHER" id="PTHR44086:SF10">
    <property type="entry name" value="THIOSULFATE SULFURTRANSFERASE_RHODANESE-LIKE DOMAIN-CONTAINING PROTEIN 3"/>
    <property type="match status" value="1"/>
</dbReference>
<dbReference type="Proteomes" id="UP001162164">
    <property type="component" value="Unassembled WGS sequence"/>
</dbReference>
<sequence length="144" mass="16793">MYRALPFSVLSSILRIYPRQKHKNRIIHFASIDCRYSTESKNIVTYKELKEISTENANALIIDVREPEELLDTVADLENVLKTMSHEEFRKKYGMEKPNFDKPIVFSCMKGIRSADAQSISQRLGYRDVKNYLGGWVDWAEQSK</sequence>
<reference evidence="2" key="1">
    <citation type="journal article" date="2023" name="Insect Mol. Biol.">
        <title>Genome sequencing provides insights into the evolution of gene families encoding plant cell wall-degrading enzymes in longhorned beetles.</title>
        <authorList>
            <person name="Shin N.R."/>
            <person name="Okamura Y."/>
            <person name="Kirsch R."/>
            <person name="Pauchet Y."/>
        </authorList>
    </citation>
    <scope>NUCLEOTIDE SEQUENCE</scope>
    <source>
        <strain evidence="2">MMC_N1</strain>
    </source>
</reference>